<dbReference type="NCBIfam" id="TIGR01579">
    <property type="entry name" value="MiaB-like-C"/>
    <property type="match status" value="1"/>
</dbReference>
<dbReference type="SFLD" id="SFLDS00029">
    <property type="entry name" value="Radical_SAM"/>
    <property type="match status" value="1"/>
</dbReference>
<proteinExistence type="predicted"/>
<feature type="non-terminal residue" evidence="15">
    <location>
        <position position="464"/>
    </location>
</feature>
<dbReference type="SFLD" id="SFLDG01082">
    <property type="entry name" value="B12-binding_domain_containing"/>
    <property type="match status" value="1"/>
</dbReference>
<dbReference type="InterPro" id="IPR038135">
    <property type="entry name" value="Methylthiotransferase_N_sf"/>
</dbReference>
<comment type="cofactor">
    <cofactor evidence="1">
        <name>[4Fe-4S] cluster</name>
        <dbReference type="ChEBI" id="CHEBI:49883"/>
    </cofactor>
</comment>
<dbReference type="PROSITE" id="PS51449">
    <property type="entry name" value="MTTASE_N"/>
    <property type="match status" value="1"/>
</dbReference>
<protein>
    <recommendedName>
        <fullName evidence="3">tRNA (N(6)-L-threonylcarbamoyladenosine(37)-C(2))-methylthiotransferase</fullName>
        <ecNumber evidence="3">2.8.4.5</ecNumber>
    </recommendedName>
    <alternativeName>
        <fullName evidence="10">tRNA-t(6)A37 methylthiotransferase</fullName>
    </alternativeName>
</protein>
<keyword evidence="6" id="KW-0949">S-adenosyl-L-methionine</keyword>
<dbReference type="SFLD" id="SFLDG01061">
    <property type="entry name" value="methylthiotransferase"/>
    <property type="match status" value="1"/>
</dbReference>
<evidence type="ECO:0000256" key="5">
    <source>
        <dbReference type="ARBA" id="ARBA00022679"/>
    </source>
</evidence>
<evidence type="ECO:0000259" key="14">
    <source>
        <dbReference type="PROSITE" id="PS51918"/>
    </source>
</evidence>
<comment type="function">
    <text evidence="2">Catalyzes the methylthiolation of N6-threonylcarbamoyladenosine (t(6)A), leading to the formation of 2-methylthio-N6-threonylcarbamoyladenosine (ms(2)t(6)A) at position 37 in tRNAs that read codons beginning with adenine.</text>
</comment>
<dbReference type="InterPro" id="IPR058240">
    <property type="entry name" value="rSAM_sf"/>
</dbReference>
<dbReference type="NCBIfam" id="TIGR00089">
    <property type="entry name" value="MiaB/RimO family radical SAM methylthiotransferase"/>
    <property type="match status" value="1"/>
</dbReference>
<dbReference type="CDD" id="cd01335">
    <property type="entry name" value="Radical_SAM"/>
    <property type="match status" value="1"/>
</dbReference>
<dbReference type="InterPro" id="IPR005839">
    <property type="entry name" value="Methylthiotransferase"/>
</dbReference>
<accession>A0A7V0N0J2</accession>
<evidence type="ECO:0000313" key="15">
    <source>
        <dbReference type="EMBL" id="HDN85449.1"/>
    </source>
</evidence>
<sequence>MVEEKLQKVALATVGCKVNQYETQLMRERLEKLGYRVVPFSSHAEFYIVNTCTVTRSADKKSINLIKRALKKNRSTQILVTGCLVEAEWKKIKKEFPQIRIVRNRDKLRIERFLSPSNFIGEDLFIHSFSDHERAFVKIEDGCNRFCSYCRIPYVRGSTIRSKKIEDVIREISYLIKAGYREIVLTGVNLALYGKDFIPPLSLVDLLKKLLNSLSRDHKEFRIRLSSLEPHLIPDKLVDLLASSPFVCPHLHLAFQSGDDKILEKMGRGYKISQVIALVDNFKSKIPQLGLTGDVMVGFPGEDEDSFYRTCDFIKRIGFHRLHIFCFSPRPGTSAFKMKPVVRESVKKKRSNILKNLSKDLSWKFIEKFVGENLPVLIERKRDAKTGYLTGYTHNYIKVLIPFSGDDTLLSSITGKIIPVKITQANPGYALGELSYLLQFREKSYSSLLPAECVFQKGKRRFKA</sequence>
<evidence type="ECO:0000256" key="4">
    <source>
        <dbReference type="ARBA" id="ARBA00022485"/>
    </source>
</evidence>
<gene>
    <name evidence="15" type="primary">mtaB</name>
    <name evidence="15" type="ORF">ENG47_06825</name>
</gene>
<dbReference type="PANTHER" id="PTHR11918">
    <property type="entry name" value="RADICAL SAM PROTEINS"/>
    <property type="match status" value="1"/>
</dbReference>
<dbReference type="InterPro" id="IPR006467">
    <property type="entry name" value="MiaB-like_bact"/>
</dbReference>
<comment type="caution">
    <text evidence="15">The sequence shown here is derived from an EMBL/GenBank/DDBJ whole genome shotgun (WGS) entry which is preliminary data.</text>
</comment>
<dbReference type="GO" id="GO:0035598">
    <property type="term" value="F:tRNA (N(6)-L-threonylcarbamoyladenosine(37)-C(2))-methylthiotransferase activity"/>
    <property type="evidence" value="ECO:0007669"/>
    <property type="project" value="UniProtKB-EC"/>
</dbReference>
<evidence type="ECO:0000259" key="13">
    <source>
        <dbReference type="PROSITE" id="PS51449"/>
    </source>
</evidence>
<dbReference type="InterPro" id="IPR020612">
    <property type="entry name" value="Methylthiotransferase_CS"/>
</dbReference>
<evidence type="ECO:0000256" key="9">
    <source>
        <dbReference type="ARBA" id="ARBA00023014"/>
    </source>
</evidence>
<dbReference type="AlphaFoldDB" id="A0A7V0N0J2"/>
<evidence type="ECO:0000256" key="11">
    <source>
        <dbReference type="ARBA" id="ARBA00051661"/>
    </source>
</evidence>
<organism evidence="15">
    <name type="scientific">Aerophobetes bacterium</name>
    <dbReference type="NCBI Taxonomy" id="2030807"/>
    <lineage>
        <taxon>Bacteria</taxon>
        <taxon>Candidatus Aerophobota</taxon>
    </lineage>
</organism>
<evidence type="ECO:0000259" key="12">
    <source>
        <dbReference type="PROSITE" id="PS50926"/>
    </source>
</evidence>
<evidence type="ECO:0000256" key="1">
    <source>
        <dbReference type="ARBA" id="ARBA00001966"/>
    </source>
</evidence>
<evidence type="ECO:0000256" key="7">
    <source>
        <dbReference type="ARBA" id="ARBA00022723"/>
    </source>
</evidence>
<evidence type="ECO:0000256" key="3">
    <source>
        <dbReference type="ARBA" id="ARBA00013273"/>
    </source>
</evidence>
<dbReference type="InterPro" id="IPR006638">
    <property type="entry name" value="Elp3/MiaA/NifB-like_rSAM"/>
</dbReference>
<dbReference type="Pfam" id="PF04055">
    <property type="entry name" value="Radical_SAM"/>
    <property type="match status" value="1"/>
</dbReference>
<keyword evidence="8" id="KW-0408">Iron</keyword>
<keyword evidence="4" id="KW-0004">4Fe-4S</keyword>
<dbReference type="GO" id="GO:0046872">
    <property type="term" value="F:metal ion binding"/>
    <property type="evidence" value="ECO:0007669"/>
    <property type="project" value="UniProtKB-KW"/>
</dbReference>
<dbReference type="EMBL" id="DRBC01000411">
    <property type="protein sequence ID" value="HDN85449.1"/>
    <property type="molecule type" value="Genomic_DNA"/>
</dbReference>
<feature type="domain" description="TRAM" evidence="12">
    <location>
        <begin position="367"/>
        <end position="436"/>
    </location>
</feature>
<dbReference type="InterPro" id="IPR007197">
    <property type="entry name" value="rSAM"/>
</dbReference>
<evidence type="ECO:0000256" key="10">
    <source>
        <dbReference type="ARBA" id="ARBA00031213"/>
    </source>
</evidence>
<keyword evidence="9" id="KW-0411">Iron-sulfur</keyword>
<dbReference type="Gene3D" id="3.80.30.20">
    <property type="entry name" value="tm_1862 like domain"/>
    <property type="match status" value="1"/>
</dbReference>
<dbReference type="PROSITE" id="PS51918">
    <property type="entry name" value="RADICAL_SAM"/>
    <property type="match status" value="1"/>
</dbReference>
<dbReference type="Gene3D" id="3.40.50.12160">
    <property type="entry name" value="Methylthiotransferase, N-terminal domain"/>
    <property type="match status" value="1"/>
</dbReference>
<comment type="catalytic activity">
    <reaction evidence="11">
        <text>N(6)-L-threonylcarbamoyladenosine(37) in tRNA + (sulfur carrier)-SH + AH2 + 2 S-adenosyl-L-methionine = 2-methylsulfanyl-N(6)-L-threonylcarbamoyladenosine(37) in tRNA + (sulfur carrier)-H + 5'-deoxyadenosine + L-methionine + A + S-adenosyl-L-homocysteine + 2 H(+)</text>
        <dbReference type="Rhea" id="RHEA:37075"/>
        <dbReference type="Rhea" id="RHEA-COMP:10163"/>
        <dbReference type="Rhea" id="RHEA-COMP:11092"/>
        <dbReference type="Rhea" id="RHEA-COMP:14737"/>
        <dbReference type="Rhea" id="RHEA-COMP:14739"/>
        <dbReference type="ChEBI" id="CHEBI:13193"/>
        <dbReference type="ChEBI" id="CHEBI:15378"/>
        <dbReference type="ChEBI" id="CHEBI:17319"/>
        <dbReference type="ChEBI" id="CHEBI:17499"/>
        <dbReference type="ChEBI" id="CHEBI:29917"/>
        <dbReference type="ChEBI" id="CHEBI:57844"/>
        <dbReference type="ChEBI" id="CHEBI:57856"/>
        <dbReference type="ChEBI" id="CHEBI:59789"/>
        <dbReference type="ChEBI" id="CHEBI:64428"/>
        <dbReference type="ChEBI" id="CHEBI:74418"/>
        <dbReference type="ChEBI" id="CHEBI:74420"/>
        <dbReference type="EC" id="2.8.4.5"/>
    </reaction>
</comment>
<dbReference type="Pfam" id="PF01938">
    <property type="entry name" value="TRAM"/>
    <property type="match status" value="1"/>
</dbReference>
<dbReference type="FunFam" id="3.80.30.20:FF:000001">
    <property type="entry name" value="tRNA-2-methylthio-N(6)-dimethylallyladenosine synthase 2"/>
    <property type="match status" value="1"/>
</dbReference>
<feature type="domain" description="Radical SAM core" evidence="14">
    <location>
        <begin position="129"/>
        <end position="364"/>
    </location>
</feature>
<dbReference type="PROSITE" id="PS01278">
    <property type="entry name" value="MTTASE_RADICAL"/>
    <property type="match status" value="1"/>
</dbReference>
<dbReference type="InterPro" id="IPR013848">
    <property type="entry name" value="Methylthiotransferase_N"/>
</dbReference>
<reference evidence="15" key="1">
    <citation type="journal article" date="2020" name="mSystems">
        <title>Genome- and Community-Level Interaction Insights into Carbon Utilization and Element Cycling Functions of Hydrothermarchaeota in Hydrothermal Sediment.</title>
        <authorList>
            <person name="Zhou Z."/>
            <person name="Liu Y."/>
            <person name="Xu W."/>
            <person name="Pan J."/>
            <person name="Luo Z.H."/>
            <person name="Li M."/>
        </authorList>
    </citation>
    <scope>NUCLEOTIDE SEQUENCE [LARGE SCALE GENOMIC DNA]</scope>
    <source>
        <strain evidence="15">HyVt-219</strain>
    </source>
</reference>
<dbReference type="EC" id="2.8.4.5" evidence="3"/>
<dbReference type="InterPro" id="IPR023404">
    <property type="entry name" value="rSAM_horseshoe"/>
</dbReference>
<evidence type="ECO:0000256" key="6">
    <source>
        <dbReference type="ARBA" id="ARBA00022691"/>
    </source>
</evidence>
<evidence type="ECO:0000256" key="8">
    <source>
        <dbReference type="ARBA" id="ARBA00023004"/>
    </source>
</evidence>
<dbReference type="SUPFAM" id="SSF102114">
    <property type="entry name" value="Radical SAM enzymes"/>
    <property type="match status" value="1"/>
</dbReference>
<keyword evidence="7" id="KW-0479">Metal-binding</keyword>
<dbReference type="GO" id="GO:0051539">
    <property type="term" value="F:4 iron, 4 sulfur cluster binding"/>
    <property type="evidence" value="ECO:0007669"/>
    <property type="project" value="UniProtKB-KW"/>
</dbReference>
<dbReference type="PROSITE" id="PS50926">
    <property type="entry name" value="TRAM"/>
    <property type="match status" value="1"/>
</dbReference>
<dbReference type="Proteomes" id="UP000885660">
    <property type="component" value="Unassembled WGS sequence"/>
</dbReference>
<dbReference type="SMART" id="SM00729">
    <property type="entry name" value="Elp3"/>
    <property type="match status" value="1"/>
</dbReference>
<name>A0A7V0N0J2_UNCAE</name>
<evidence type="ECO:0000256" key="2">
    <source>
        <dbReference type="ARBA" id="ARBA00002399"/>
    </source>
</evidence>
<dbReference type="PANTHER" id="PTHR11918:SF45">
    <property type="entry name" value="THREONYLCARBAMOYLADENOSINE TRNA METHYLTHIOTRANSFERASE"/>
    <property type="match status" value="1"/>
</dbReference>
<dbReference type="Pfam" id="PF00919">
    <property type="entry name" value="UPF0004"/>
    <property type="match status" value="1"/>
</dbReference>
<keyword evidence="5" id="KW-0808">Transferase</keyword>
<feature type="domain" description="MTTase N-terminal" evidence="13">
    <location>
        <begin position="7"/>
        <end position="119"/>
    </location>
</feature>
<dbReference type="InterPro" id="IPR002792">
    <property type="entry name" value="TRAM_dom"/>
</dbReference>